<sequence>MSEQTLIRINTQLCISEKGCSDVVLSLSQSEALKVYQAVASSKGATIDYSQYSEYWSVAFFVTLSFWITAKTAGTVLSFFRR</sequence>
<dbReference type="EMBL" id="BK014674">
    <property type="protein sequence ID" value="DAD67309.1"/>
    <property type="molecule type" value="Genomic_DNA"/>
</dbReference>
<accession>A0A8S5LBE4</accession>
<keyword evidence="1" id="KW-1133">Transmembrane helix</keyword>
<name>A0A8S5LBE4_9VIRU</name>
<keyword evidence="1" id="KW-0812">Transmembrane</keyword>
<feature type="transmembrane region" description="Helical" evidence="1">
    <location>
        <begin position="55"/>
        <end position="80"/>
    </location>
</feature>
<organism evidence="2">
    <name type="scientific">Inoviridae sp. ctFNB4</name>
    <dbReference type="NCBI Taxonomy" id="2823614"/>
    <lineage>
        <taxon>Viruses</taxon>
        <taxon>Monodnaviria</taxon>
        <taxon>Loebvirae</taxon>
        <taxon>Hofneiviricota</taxon>
        <taxon>Faserviricetes</taxon>
        <taxon>Tubulavirales</taxon>
        <taxon>Inoviridae</taxon>
    </lineage>
</organism>
<evidence type="ECO:0000313" key="2">
    <source>
        <dbReference type="EMBL" id="DAD67309.1"/>
    </source>
</evidence>
<protein>
    <submittedName>
        <fullName evidence="2">Inovirus G7P protein</fullName>
    </submittedName>
</protein>
<proteinExistence type="predicted"/>
<evidence type="ECO:0000256" key="1">
    <source>
        <dbReference type="SAM" id="Phobius"/>
    </source>
</evidence>
<reference evidence="2" key="1">
    <citation type="journal article" date="2021" name="Proc. Natl. Acad. Sci. U.S.A.">
        <title>A Catalog of Tens of Thousands of Viruses from Human Metagenomes Reveals Hidden Associations with Chronic Diseases.</title>
        <authorList>
            <person name="Tisza M.J."/>
            <person name="Buck C.B."/>
        </authorList>
    </citation>
    <scope>NUCLEOTIDE SEQUENCE</scope>
    <source>
        <strain evidence="2">CtFNB4</strain>
    </source>
</reference>
<keyword evidence="1" id="KW-0472">Membrane</keyword>